<evidence type="ECO:0000313" key="2">
    <source>
        <dbReference type="Proteomes" id="UP000585272"/>
    </source>
</evidence>
<organism evidence="1 2">
    <name type="scientific">Conexibacter arvalis</name>
    <dbReference type="NCBI Taxonomy" id="912552"/>
    <lineage>
        <taxon>Bacteria</taxon>
        <taxon>Bacillati</taxon>
        <taxon>Actinomycetota</taxon>
        <taxon>Thermoleophilia</taxon>
        <taxon>Solirubrobacterales</taxon>
        <taxon>Conexibacteraceae</taxon>
        <taxon>Conexibacter</taxon>
    </lineage>
</organism>
<protein>
    <submittedName>
        <fullName evidence="1">Uncharacterized protein</fullName>
    </submittedName>
</protein>
<keyword evidence="2" id="KW-1185">Reference proteome</keyword>
<sequence length="92" mass="9812">MLDPVQTALAAARDLLPTLLSQAPALALLAQRLPQCAKKVVPFRWQHERNMTAPPHGRDAICGVVLLGVISLVHALRIVGMDCAVTAAGLRI</sequence>
<comment type="caution">
    <text evidence="1">The sequence shown here is derived from an EMBL/GenBank/DDBJ whole genome shotgun (WGS) entry which is preliminary data.</text>
</comment>
<dbReference type="RefSeq" id="WP_246344919.1">
    <property type="nucleotide sequence ID" value="NZ_JACHNU010000002.1"/>
</dbReference>
<proteinExistence type="predicted"/>
<accession>A0A840IFA0</accession>
<evidence type="ECO:0000313" key="1">
    <source>
        <dbReference type="EMBL" id="MBB4662873.1"/>
    </source>
</evidence>
<name>A0A840IFA0_9ACTN</name>
<dbReference type="Proteomes" id="UP000585272">
    <property type="component" value="Unassembled WGS sequence"/>
</dbReference>
<reference evidence="1 2" key="1">
    <citation type="submission" date="2020-08" db="EMBL/GenBank/DDBJ databases">
        <title>Genomic Encyclopedia of Archaeal and Bacterial Type Strains, Phase II (KMG-II): from individual species to whole genera.</title>
        <authorList>
            <person name="Goeker M."/>
        </authorList>
    </citation>
    <scope>NUCLEOTIDE SEQUENCE [LARGE SCALE GENOMIC DNA]</scope>
    <source>
        <strain evidence="1 2">DSM 23288</strain>
    </source>
</reference>
<dbReference type="AlphaFoldDB" id="A0A840IFA0"/>
<dbReference type="EMBL" id="JACHNU010000002">
    <property type="protein sequence ID" value="MBB4662873.1"/>
    <property type="molecule type" value="Genomic_DNA"/>
</dbReference>
<gene>
    <name evidence="1" type="ORF">BDZ31_002459</name>
</gene>